<evidence type="ECO:0000313" key="1">
    <source>
        <dbReference type="EMBL" id="GFS92947.1"/>
    </source>
</evidence>
<sequence>MTYWKCFVKWQHSNNLKLKSLHREKKKNSQAQGCTWNFCPFSCTEWSDFILLIVFRQPDQLVCFPAISAKHAPGAKRAAVKVDPVKRCNSLTVNIIVWGLVRQSQRPSHQEGSFALFGLSDGLRYD</sequence>
<dbReference type="EMBL" id="BMAW01099999">
    <property type="protein sequence ID" value="GFS92947.1"/>
    <property type="molecule type" value="Genomic_DNA"/>
</dbReference>
<reference evidence="1" key="1">
    <citation type="submission" date="2020-08" db="EMBL/GenBank/DDBJ databases">
        <title>Multicomponent nature underlies the extraordinary mechanical properties of spider dragline silk.</title>
        <authorList>
            <person name="Kono N."/>
            <person name="Nakamura H."/>
            <person name="Mori M."/>
            <person name="Yoshida Y."/>
            <person name="Ohtoshi R."/>
            <person name="Malay A.D."/>
            <person name="Moran D.A.P."/>
            <person name="Tomita M."/>
            <person name="Numata K."/>
            <person name="Arakawa K."/>
        </authorList>
    </citation>
    <scope>NUCLEOTIDE SEQUENCE</scope>
</reference>
<keyword evidence="2" id="KW-1185">Reference proteome</keyword>
<organism evidence="1 2">
    <name type="scientific">Nephila pilipes</name>
    <name type="common">Giant wood spider</name>
    <name type="synonym">Nephila maculata</name>
    <dbReference type="NCBI Taxonomy" id="299642"/>
    <lineage>
        <taxon>Eukaryota</taxon>
        <taxon>Metazoa</taxon>
        <taxon>Ecdysozoa</taxon>
        <taxon>Arthropoda</taxon>
        <taxon>Chelicerata</taxon>
        <taxon>Arachnida</taxon>
        <taxon>Araneae</taxon>
        <taxon>Araneomorphae</taxon>
        <taxon>Entelegynae</taxon>
        <taxon>Araneoidea</taxon>
        <taxon>Nephilidae</taxon>
        <taxon>Nephila</taxon>
    </lineage>
</organism>
<accession>A0A8X6N422</accession>
<gene>
    <name evidence="1" type="ORF">NPIL_471961</name>
</gene>
<evidence type="ECO:0000313" key="2">
    <source>
        <dbReference type="Proteomes" id="UP000887013"/>
    </source>
</evidence>
<dbReference type="AlphaFoldDB" id="A0A8X6N422"/>
<comment type="caution">
    <text evidence="1">The sequence shown here is derived from an EMBL/GenBank/DDBJ whole genome shotgun (WGS) entry which is preliminary data.</text>
</comment>
<name>A0A8X6N422_NEPPI</name>
<proteinExistence type="predicted"/>
<protein>
    <submittedName>
        <fullName evidence="1">Uncharacterized protein</fullName>
    </submittedName>
</protein>
<dbReference type="Proteomes" id="UP000887013">
    <property type="component" value="Unassembled WGS sequence"/>
</dbReference>